<dbReference type="GO" id="GO:0032367">
    <property type="term" value="P:intracellular cholesterol transport"/>
    <property type="evidence" value="ECO:0007669"/>
    <property type="project" value="InterPro"/>
</dbReference>
<dbReference type="EMBL" id="BCLP01043556">
    <property type="protein sequence ID" value="GAU10606.1"/>
    <property type="molecule type" value="Genomic_DNA"/>
</dbReference>
<dbReference type="AlphaFoldDB" id="A0A1B5Z921"/>
<comment type="caution">
    <text evidence="2">The sequence shown here is derived from an EMBL/GenBank/DDBJ whole genome shotgun (WGS) entry which is preliminary data.</text>
</comment>
<evidence type="ECO:0000256" key="1">
    <source>
        <dbReference type="SAM" id="Coils"/>
    </source>
</evidence>
<dbReference type="PANTHER" id="PTHR32059">
    <property type="entry name" value="RAB11-BINDING PROTEIN RELCH"/>
    <property type="match status" value="1"/>
</dbReference>
<evidence type="ECO:0000313" key="2">
    <source>
        <dbReference type="EMBL" id="GAU10606.1"/>
    </source>
</evidence>
<organism evidence="2 3">
    <name type="scientific">Trifolium subterraneum</name>
    <name type="common">Subterranean clover</name>
    <dbReference type="NCBI Taxonomy" id="3900"/>
    <lineage>
        <taxon>Eukaryota</taxon>
        <taxon>Viridiplantae</taxon>
        <taxon>Streptophyta</taxon>
        <taxon>Embryophyta</taxon>
        <taxon>Tracheophyta</taxon>
        <taxon>Spermatophyta</taxon>
        <taxon>Magnoliopsida</taxon>
        <taxon>eudicotyledons</taxon>
        <taxon>Gunneridae</taxon>
        <taxon>Pentapetalae</taxon>
        <taxon>rosids</taxon>
        <taxon>fabids</taxon>
        <taxon>Fabales</taxon>
        <taxon>Fabaceae</taxon>
        <taxon>Papilionoideae</taxon>
        <taxon>50 kb inversion clade</taxon>
        <taxon>NPAAA clade</taxon>
        <taxon>Hologalegina</taxon>
        <taxon>IRL clade</taxon>
        <taxon>Trifolieae</taxon>
        <taxon>Trifolium</taxon>
    </lineage>
</organism>
<dbReference type="GO" id="GO:0055037">
    <property type="term" value="C:recycling endosome"/>
    <property type="evidence" value="ECO:0007669"/>
    <property type="project" value="TreeGrafter"/>
</dbReference>
<dbReference type="Proteomes" id="UP000242715">
    <property type="component" value="Unassembled WGS sequence"/>
</dbReference>
<evidence type="ECO:0000313" key="3">
    <source>
        <dbReference type="Proteomes" id="UP000242715"/>
    </source>
</evidence>
<proteinExistence type="predicted"/>
<dbReference type="GO" id="GO:0005802">
    <property type="term" value="C:trans-Golgi network"/>
    <property type="evidence" value="ECO:0007669"/>
    <property type="project" value="InterPro"/>
</dbReference>
<keyword evidence="1" id="KW-0175">Coiled coil</keyword>
<sequence>MQEKIAQVRENDALLKENQSLNEEKESLLKGKDLADAKIRALTKSLGALQEDLKQKEKMVQVLKKSLENQRKELHDSRVQISNLKMHTERFNSGNSLVINDADNVLPESLDKYKEEIKKLQLEIGRLKEKSRGASEHGIFGSSENELMQTEDKVIEMLEDQGAISHSVDSALDVVRNEDVQSPALQTLNEFADKHTDSQLDLFNPAHTNTAFEIVENISEKNGGKQGGGSSLHSKPESVNDEAIFEKMASPFYLDQILIYHYLL</sequence>
<name>A0A1B5Z921_TRISU</name>
<dbReference type="PANTHER" id="PTHR32059:SF1">
    <property type="entry name" value="LISH DOMAIN AND HEAT REPEAT KIAA1468-LIKE PROTEIN"/>
    <property type="match status" value="1"/>
</dbReference>
<reference evidence="3" key="1">
    <citation type="journal article" date="2017" name="Front. Plant Sci.">
        <title>Climate Clever Clovers: New Paradigm to Reduce the Environmental Footprint of Ruminants by Breeding Low Methanogenic Forages Utilizing Haplotype Variation.</title>
        <authorList>
            <person name="Kaur P."/>
            <person name="Appels R."/>
            <person name="Bayer P.E."/>
            <person name="Keeble-Gagnere G."/>
            <person name="Wang J."/>
            <person name="Hirakawa H."/>
            <person name="Shirasawa K."/>
            <person name="Vercoe P."/>
            <person name="Stefanova K."/>
            <person name="Durmic Z."/>
            <person name="Nichols P."/>
            <person name="Revell C."/>
            <person name="Isobe S.N."/>
            <person name="Edwards D."/>
            <person name="Erskine W."/>
        </authorList>
    </citation>
    <scope>NUCLEOTIDE SEQUENCE [LARGE SCALE GENOMIC DNA]</scope>
    <source>
        <strain evidence="3">cv. Daliak</strain>
    </source>
</reference>
<feature type="coiled-coil region" evidence="1">
    <location>
        <begin position="4"/>
        <end position="80"/>
    </location>
</feature>
<accession>A0A1B5Z921</accession>
<protein>
    <submittedName>
        <fullName evidence="2">Uncharacterized protein</fullName>
    </submittedName>
</protein>
<feature type="non-terminal residue" evidence="2">
    <location>
        <position position="264"/>
    </location>
</feature>
<keyword evidence="3" id="KW-1185">Reference proteome</keyword>
<dbReference type="OrthoDB" id="1695393at2759"/>
<gene>
    <name evidence="2" type="ORF">TSUD_419670</name>
</gene>
<feature type="coiled-coil region" evidence="1">
    <location>
        <begin position="110"/>
        <end position="137"/>
    </location>
</feature>
<dbReference type="InterPro" id="IPR040362">
    <property type="entry name" value="RELCH"/>
</dbReference>